<evidence type="ECO:0000256" key="3">
    <source>
        <dbReference type="ARBA" id="ARBA00022989"/>
    </source>
</evidence>
<evidence type="ECO:0000313" key="9">
    <source>
        <dbReference type="EMBL" id="KFE70671.1"/>
    </source>
</evidence>
<dbReference type="Proteomes" id="UP000028725">
    <property type="component" value="Unassembled WGS sequence"/>
</dbReference>
<evidence type="ECO:0000313" key="10">
    <source>
        <dbReference type="Proteomes" id="UP000028725"/>
    </source>
</evidence>
<reference evidence="9 10" key="1">
    <citation type="submission" date="2014-04" db="EMBL/GenBank/DDBJ databases">
        <title>Genome assembly of Hyalangium minutum DSM 14724.</title>
        <authorList>
            <person name="Sharma G."/>
            <person name="Subramanian S."/>
        </authorList>
    </citation>
    <scope>NUCLEOTIDE SEQUENCE [LARGE SCALE GENOMIC DNA]</scope>
    <source>
        <strain evidence="9 10">DSM 14724</strain>
    </source>
</reference>
<feature type="transmembrane region" description="Helical" evidence="7">
    <location>
        <begin position="349"/>
        <end position="368"/>
    </location>
</feature>
<comment type="subcellular location">
    <subcellularLocation>
        <location evidence="1">Endomembrane system</location>
        <topology evidence="1">Multi-pass membrane protein</topology>
    </subcellularLocation>
</comment>
<feature type="transmembrane region" description="Helical" evidence="7">
    <location>
        <begin position="321"/>
        <end position="342"/>
    </location>
</feature>
<keyword evidence="5" id="KW-0443">Lipid metabolism</keyword>
<keyword evidence="6 7" id="KW-0472">Membrane</keyword>
<name>A0A085WSK8_9BACT</name>
<dbReference type="GO" id="GO:0016020">
    <property type="term" value="C:membrane"/>
    <property type="evidence" value="ECO:0007669"/>
    <property type="project" value="GOC"/>
</dbReference>
<dbReference type="GO" id="GO:0005506">
    <property type="term" value="F:iron ion binding"/>
    <property type="evidence" value="ECO:0007669"/>
    <property type="project" value="InterPro"/>
</dbReference>
<dbReference type="InterPro" id="IPR006694">
    <property type="entry name" value="Fatty_acid_hydroxylase"/>
</dbReference>
<dbReference type="Pfam" id="PF04116">
    <property type="entry name" value="FA_hydroxylase"/>
    <property type="match status" value="1"/>
</dbReference>
<dbReference type="PANTHER" id="PTHR21624:SF1">
    <property type="entry name" value="ALKYLGLYCEROL MONOOXYGENASE"/>
    <property type="match status" value="1"/>
</dbReference>
<dbReference type="AlphaFoldDB" id="A0A085WSK8"/>
<dbReference type="GO" id="GO:0006643">
    <property type="term" value="P:membrane lipid metabolic process"/>
    <property type="evidence" value="ECO:0007669"/>
    <property type="project" value="TreeGrafter"/>
</dbReference>
<dbReference type="RefSeq" id="WP_044185895.1">
    <property type="nucleotide sequence ID" value="NZ_JMCB01000003.1"/>
</dbReference>
<keyword evidence="4" id="KW-0560">Oxidoreductase</keyword>
<dbReference type="PANTHER" id="PTHR21624">
    <property type="entry name" value="STEROL DESATURASE-RELATED PROTEIN"/>
    <property type="match status" value="1"/>
</dbReference>
<dbReference type="STRING" id="394096.DB31_5713"/>
<feature type="transmembrane region" description="Helical" evidence="7">
    <location>
        <begin position="38"/>
        <end position="60"/>
    </location>
</feature>
<evidence type="ECO:0000256" key="6">
    <source>
        <dbReference type="ARBA" id="ARBA00023136"/>
    </source>
</evidence>
<sequence>MDTNDYYALIVPVFFLLMGLEAWGLRRRGLRAYVLPDTLANLSCGMGQVLVGIFTGGFLLALYDGFQRTFAVVRWEEGSPVPWVLAFVGVDFCYYWFHRGSHAVAGLWAIHEVHHQSEEMNFSVAVRQPWISDISALLFFWPLPLLGVPMEKFFLAVGCLSLYEAMQHTRLIQRTGAWGWVFNTPAYHRVHHGKDAEYLDRNFGSTLILWDRLFGTFQPETHEPAYGTRRALASWNPLWAQFQPFVELVRRAGRARNWRDAVKMWLLPPGWRAPGEVEEPDPSTRPSKDVPRWLAIYAVLQFLLLAVLGSALQWLGGGVGMAGSAVIVGLVLWGTGTIGALFEGKPWALRLELLRLLLSANLAILATMSLKAVWLAPTAGCFLSSGGALFFFSSRATPLNQEPEASDHSQA</sequence>
<proteinExistence type="predicted"/>
<dbReference type="GO" id="GO:0008610">
    <property type="term" value="P:lipid biosynthetic process"/>
    <property type="evidence" value="ECO:0007669"/>
    <property type="project" value="InterPro"/>
</dbReference>
<comment type="caution">
    <text evidence="9">The sequence shown here is derived from an EMBL/GenBank/DDBJ whole genome shotgun (WGS) entry which is preliminary data.</text>
</comment>
<evidence type="ECO:0000256" key="1">
    <source>
        <dbReference type="ARBA" id="ARBA00004127"/>
    </source>
</evidence>
<protein>
    <recommendedName>
        <fullName evidence="8">Fatty acid hydroxylase domain-containing protein</fullName>
    </recommendedName>
</protein>
<gene>
    <name evidence="9" type="ORF">DB31_5713</name>
</gene>
<evidence type="ECO:0000256" key="7">
    <source>
        <dbReference type="SAM" id="Phobius"/>
    </source>
</evidence>
<dbReference type="GO" id="GO:0012505">
    <property type="term" value="C:endomembrane system"/>
    <property type="evidence" value="ECO:0007669"/>
    <property type="project" value="UniProtKB-SubCell"/>
</dbReference>
<evidence type="ECO:0000256" key="2">
    <source>
        <dbReference type="ARBA" id="ARBA00022692"/>
    </source>
</evidence>
<dbReference type="EMBL" id="JMCB01000003">
    <property type="protein sequence ID" value="KFE70671.1"/>
    <property type="molecule type" value="Genomic_DNA"/>
</dbReference>
<evidence type="ECO:0000256" key="4">
    <source>
        <dbReference type="ARBA" id="ARBA00023002"/>
    </source>
</evidence>
<evidence type="ECO:0000259" key="8">
    <source>
        <dbReference type="Pfam" id="PF04116"/>
    </source>
</evidence>
<organism evidence="9 10">
    <name type="scientific">Hyalangium minutum</name>
    <dbReference type="NCBI Taxonomy" id="394096"/>
    <lineage>
        <taxon>Bacteria</taxon>
        <taxon>Pseudomonadati</taxon>
        <taxon>Myxococcota</taxon>
        <taxon>Myxococcia</taxon>
        <taxon>Myxococcales</taxon>
        <taxon>Cystobacterineae</taxon>
        <taxon>Archangiaceae</taxon>
        <taxon>Hyalangium</taxon>
    </lineage>
</organism>
<keyword evidence="3 7" id="KW-1133">Transmembrane helix</keyword>
<dbReference type="GO" id="GO:0050479">
    <property type="term" value="F:glyceryl-ether monooxygenase activity"/>
    <property type="evidence" value="ECO:0007669"/>
    <property type="project" value="TreeGrafter"/>
</dbReference>
<keyword evidence="2 7" id="KW-0812">Transmembrane</keyword>
<feature type="transmembrane region" description="Helical" evidence="7">
    <location>
        <begin position="6"/>
        <end position="26"/>
    </location>
</feature>
<feature type="transmembrane region" description="Helical" evidence="7">
    <location>
        <begin position="294"/>
        <end position="315"/>
    </location>
</feature>
<keyword evidence="10" id="KW-1185">Reference proteome</keyword>
<accession>A0A085WSK8</accession>
<evidence type="ECO:0000256" key="5">
    <source>
        <dbReference type="ARBA" id="ARBA00023098"/>
    </source>
</evidence>
<dbReference type="InterPro" id="IPR051689">
    <property type="entry name" value="Sterol_desaturase/TMEM195"/>
</dbReference>
<dbReference type="OrthoDB" id="5291790at2"/>
<feature type="domain" description="Fatty acid hydroxylase" evidence="8">
    <location>
        <begin position="83"/>
        <end position="216"/>
    </location>
</feature>